<reference evidence="1" key="1">
    <citation type="submission" date="2013-08" db="EMBL/GenBank/DDBJ databases">
        <title>Gene expansion shapes genome architecture in the human pathogen Lichtheimia corymbifera: an evolutionary genomics analysis in the ancient terrestrial Mucorales (Mucoromycotina).</title>
        <authorList>
            <person name="Schwartze V.U."/>
            <person name="Winter S."/>
            <person name="Shelest E."/>
            <person name="Marcet-Houben M."/>
            <person name="Horn F."/>
            <person name="Wehner S."/>
            <person name="Hoffmann K."/>
            <person name="Riege K."/>
            <person name="Sammeth M."/>
            <person name="Nowrousian M."/>
            <person name="Valiante V."/>
            <person name="Linde J."/>
            <person name="Jacobsen I.D."/>
            <person name="Marz M."/>
            <person name="Brakhage A.A."/>
            <person name="Gabaldon T."/>
            <person name="Bocker S."/>
            <person name="Voigt K."/>
        </authorList>
    </citation>
    <scope>NUCLEOTIDE SEQUENCE [LARGE SCALE GENOMIC DNA]</scope>
    <source>
        <strain evidence="1">FSU 9682</strain>
    </source>
</reference>
<evidence type="ECO:0000313" key="2">
    <source>
        <dbReference type="Proteomes" id="UP000027586"/>
    </source>
</evidence>
<dbReference type="VEuPathDB" id="FungiDB:LCOR_04289.1"/>
<gene>
    <name evidence="1" type="ORF">LCOR_04289.1</name>
</gene>
<keyword evidence="2" id="KW-1185">Reference proteome</keyword>
<proteinExistence type="predicted"/>
<sequence length="72" mass="8038">MPSIQASTSMEQVRLHHWALNVPVDTKRRAGIATTKRQQRYRHGNHAHSSALGHAHSLATPIQNHINTSQPT</sequence>
<dbReference type="Proteomes" id="UP000027586">
    <property type="component" value="Unassembled WGS sequence"/>
</dbReference>
<protein>
    <submittedName>
        <fullName evidence="1">Uncharacterized protein</fullName>
    </submittedName>
</protein>
<dbReference type="EMBL" id="CBTN010000015">
    <property type="protein sequence ID" value="CDH52853.1"/>
    <property type="molecule type" value="Genomic_DNA"/>
</dbReference>
<accession>A0A068RRP8</accession>
<name>A0A068RRP8_9FUNG</name>
<dbReference type="AlphaFoldDB" id="A0A068RRP8"/>
<organism evidence="1 2">
    <name type="scientific">Lichtheimia corymbifera JMRC:FSU:9682</name>
    <dbReference type="NCBI Taxonomy" id="1263082"/>
    <lineage>
        <taxon>Eukaryota</taxon>
        <taxon>Fungi</taxon>
        <taxon>Fungi incertae sedis</taxon>
        <taxon>Mucoromycota</taxon>
        <taxon>Mucoromycotina</taxon>
        <taxon>Mucoromycetes</taxon>
        <taxon>Mucorales</taxon>
        <taxon>Lichtheimiaceae</taxon>
        <taxon>Lichtheimia</taxon>
    </lineage>
</organism>
<comment type="caution">
    <text evidence="1">The sequence shown here is derived from an EMBL/GenBank/DDBJ whole genome shotgun (WGS) entry which is preliminary data.</text>
</comment>
<evidence type="ECO:0000313" key="1">
    <source>
        <dbReference type="EMBL" id="CDH52853.1"/>
    </source>
</evidence>